<organism evidence="1 2">
    <name type="scientific">Microvirgula aerodenitrificans</name>
    <dbReference type="NCBI Taxonomy" id="57480"/>
    <lineage>
        <taxon>Bacteria</taxon>
        <taxon>Pseudomonadati</taxon>
        <taxon>Pseudomonadota</taxon>
        <taxon>Betaproteobacteria</taxon>
        <taxon>Neisseriales</taxon>
        <taxon>Aquaspirillaceae</taxon>
        <taxon>Microvirgula</taxon>
    </lineage>
</organism>
<dbReference type="KEGG" id="maer:DAI18_12725"/>
<evidence type="ECO:0000313" key="1">
    <source>
        <dbReference type="EMBL" id="AVY94805.1"/>
    </source>
</evidence>
<gene>
    <name evidence="1" type="ORF">DAI18_12725</name>
</gene>
<accession>A0A2S0PBT1</accession>
<proteinExistence type="predicted"/>
<dbReference type="Proteomes" id="UP000244173">
    <property type="component" value="Chromosome"/>
</dbReference>
<evidence type="ECO:0000313" key="2">
    <source>
        <dbReference type="Proteomes" id="UP000244173"/>
    </source>
</evidence>
<sequence length="133" mass="14095">MGQALPVNMAKQMARILLGTSPKLDTPSLAPSFRPPVGLSPAALDCAGQIIQHYKYSASLPTMLARGRSLALHPGYAFVEVYPDKLISRSRASGSGGASGRCRLRDSQSALRPIRRDGCGARSCCRTGYSVSS</sequence>
<dbReference type="EMBL" id="CP028519">
    <property type="protein sequence ID" value="AVY94805.1"/>
    <property type="molecule type" value="Genomic_DNA"/>
</dbReference>
<reference evidence="1 2" key="1">
    <citation type="submission" date="2018-04" db="EMBL/GenBank/DDBJ databases">
        <title>Denitrifier Microvirgula.</title>
        <authorList>
            <person name="Anderson E."/>
            <person name="Jang J."/>
            <person name="Ishii S."/>
        </authorList>
    </citation>
    <scope>NUCLEOTIDE SEQUENCE [LARGE SCALE GENOMIC DNA]</scope>
    <source>
        <strain evidence="1 2">BE2.4</strain>
    </source>
</reference>
<name>A0A2S0PBT1_9NEIS</name>
<protein>
    <submittedName>
        <fullName evidence="1">Uncharacterized protein</fullName>
    </submittedName>
</protein>
<keyword evidence="2" id="KW-1185">Reference proteome</keyword>
<dbReference type="AlphaFoldDB" id="A0A2S0PBT1"/>